<keyword evidence="5" id="KW-0732">Signal</keyword>
<evidence type="ECO:0000256" key="12">
    <source>
        <dbReference type="ARBA" id="ARBA00048856"/>
    </source>
</evidence>
<dbReference type="GO" id="GO:0030313">
    <property type="term" value="C:cell envelope"/>
    <property type="evidence" value="ECO:0007669"/>
    <property type="project" value="UniProtKB-SubCell"/>
</dbReference>
<dbReference type="GO" id="GO:0020037">
    <property type="term" value="F:heme binding"/>
    <property type="evidence" value="ECO:0007669"/>
    <property type="project" value="InterPro"/>
</dbReference>
<dbReference type="GO" id="GO:0004601">
    <property type="term" value="F:peroxidase activity"/>
    <property type="evidence" value="ECO:0007669"/>
    <property type="project" value="UniProtKB-KW"/>
</dbReference>
<dbReference type="InterPro" id="IPR006314">
    <property type="entry name" value="Dyp_peroxidase"/>
</dbReference>
<evidence type="ECO:0000256" key="6">
    <source>
        <dbReference type="ARBA" id="ARBA00023002"/>
    </source>
</evidence>
<protein>
    <recommendedName>
        <fullName evidence="10 13">Deferrochelatase</fullName>
        <ecNumber evidence="13">1.11.1.-</ecNumber>
    </recommendedName>
    <alternativeName>
        <fullName evidence="11 13">Peroxidase EfeB</fullName>
    </alternativeName>
</protein>
<comment type="cofactor">
    <cofactor evidence="13">
        <name>heme b</name>
        <dbReference type="ChEBI" id="CHEBI:60344"/>
    </cofactor>
    <text evidence="13">Binds 1 heme b (iron(II)-protoporphyrin IX) group non-covalently per subunit.</text>
</comment>
<evidence type="ECO:0000256" key="2">
    <source>
        <dbReference type="ARBA" id="ARBA00022559"/>
    </source>
</evidence>
<keyword evidence="6 13" id="KW-0560">Oxidoreductase</keyword>
<evidence type="ECO:0000256" key="9">
    <source>
        <dbReference type="ARBA" id="ARBA00025737"/>
    </source>
</evidence>
<evidence type="ECO:0000256" key="1">
    <source>
        <dbReference type="ARBA" id="ARBA00004196"/>
    </source>
</evidence>
<proteinExistence type="inferred from homology"/>
<feature type="region of interest" description="Disordered" evidence="14">
    <location>
        <begin position="96"/>
        <end position="117"/>
    </location>
</feature>
<comment type="similarity">
    <text evidence="9 13">Belongs to the DyP-type peroxidase family.</text>
</comment>
<dbReference type="Pfam" id="PF20628">
    <property type="entry name" value="Dyp_perox_C"/>
    <property type="match status" value="1"/>
</dbReference>
<dbReference type="PANTHER" id="PTHR30521">
    <property type="entry name" value="DEFERROCHELATASE/PEROXIDASE"/>
    <property type="match status" value="1"/>
</dbReference>
<dbReference type="NCBIfam" id="TIGR01413">
    <property type="entry name" value="Dyp_perox_fam"/>
    <property type="match status" value="1"/>
</dbReference>
<dbReference type="PANTHER" id="PTHR30521:SF4">
    <property type="entry name" value="DEFERROCHELATASE"/>
    <property type="match status" value="1"/>
</dbReference>
<dbReference type="InterPro" id="IPR006311">
    <property type="entry name" value="TAT_signal"/>
</dbReference>
<evidence type="ECO:0000259" key="16">
    <source>
        <dbReference type="Pfam" id="PF20628"/>
    </source>
</evidence>
<evidence type="ECO:0000256" key="10">
    <source>
        <dbReference type="ARBA" id="ARBA00033771"/>
    </source>
</evidence>
<evidence type="ECO:0000256" key="8">
    <source>
        <dbReference type="ARBA" id="ARBA00023239"/>
    </source>
</evidence>
<evidence type="ECO:0000256" key="13">
    <source>
        <dbReference type="RuleBase" id="RU365017"/>
    </source>
</evidence>
<dbReference type="GO" id="GO:0004325">
    <property type="term" value="F:ferrochelatase activity"/>
    <property type="evidence" value="ECO:0007669"/>
    <property type="project" value="UniProtKB-EC"/>
</dbReference>
<dbReference type="InterPro" id="IPR048327">
    <property type="entry name" value="Dyp_perox_N"/>
</dbReference>
<comment type="function">
    <text evidence="13">Involved in the recovery of exogenous heme iron. Extracts iron from heme while preserving the protoporphyrin ring intact.</text>
</comment>
<gene>
    <name evidence="17" type="primary">efeB</name>
    <name evidence="17" type="ORF">F5544_33450</name>
</gene>
<comment type="catalytic activity">
    <reaction evidence="12">
        <text>heme b + 2 H(+) = protoporphyrin IX + Fe(2+)</text>
        <dbReference type="Rhea" id="RHEA:22584"/>
        <dbReference type="ChEBI" id="CHEBI:15378"/>
        <dbReference type="ChEBI" id="CHEBI:29033"/>
        <dbReference type="ChEBI" id="CHEBI:57306"/>
        <dbReference type="ChEBI" id="CHEBI:60344"/>
        <dbReference type="EC" id="4.98.1.1"/>
    </reaction>
    <physiologicalReaction direction="left-to-right" evidence="12">
        <dbReference type="Rhea" id="RHEA:22585"/>
    </physiologicalReaction>
</comment>
<accession>A0A6G9YNB3</accession>
<organism evidence="17 18">
    <name type="scientific">Nocardia arthritidis</name>
    <dbReference type="NCBI Taxonomy" id="228602"/>
    <lineage>
        <taxon>Bacteria</taxon>
        <taxon>Bacillati</taxon>
        <taxon>Actinomycetota</taxon>
        <taxon>Actinomycetes</taxon>
        <taxon>Mycobacteriales</taxon>
        <taxon>Nocardiaceae</taxon>
        <taxon>Nocardia</taxon>
    </lineage>
</organism>
<dbReference type="PROSITE" id="PS51404">
    <property type="entry name" value="DYP_PEROXIDASE"/>
    <property type="match status" value="1"/>
</dbReference>
<feature type="domain" description="Dyp-type peroxidase C-terminal" evidence="16">
    <location>
        <begin position="219"/>
        <end position="397"/>
    </location>
</feature>
<dbReference type="InterPro" id="IPR006313">
    <property type="entry name" value="EfeB/EfeN"/>
</dbReference>
<evidence type="ECO:0000256" key="3">
    <source>
        <dbReference type="ARBA" id="ARBA00022617"/>
    </source>
</evidence>
<dbReference type="EC" id="1.11.1.-" evidence="13"/>
<evidence type="ECO:0000313" key="17">
    <source>
        <dbReference type="EMBL" id="QIS14526.1"/>
    </source>
</evidence>
<name>A0A6G9YNB3_9NOCA</name>
<evidence type="ECO:0000256" key="4">
    <source>
        <dbReference type="ARBA" id="ARBA00022723"/>
    </source>
</evidence>
<evidence type="ECO:0000256" key="11">
    <source>
        <dbReference type="ARBA" id="ARBA00033775"/>
    </source>
</evidence>
<dbReference type="GO" id="GO:0033212">
    <property type="term" value="P:iron import into cell"/>
    <property type="evidence" value="ECO:0007669"/>
    <property type="project" value="InterPro"/>
</dbReference>
<dbReference type="NCBIfam" id="TIGR01412">
    <property type="entry name" value="tat_substr_1"/>
    <property type="match status" value="1"/>
</dbReference>
<dbReference type="RefSeq" id="WP_167476925.1">
    <property type="nucleotide sequence ID" value="NZ_CP046172.1"/>
</dbReference>
<comment type="subcellular location">
    <subcellularLocation>
        <location evidence="1">Cell envelope</location>
    </subcellularLocation>
</comment>
<dbReference type="SUPFAM" id="SSF54909">
    <property type="entry name" value="Dimeric alpha+beta barrel"/>
    <property type="match status" value="1"/>
</dbReference>
<keyword evidence="7 13" id="KW-0408">Iron</keyword>
<dbReference type="GO" id="GO:0046872">
    <property type="term" value="F:metal ion binding"/>
    <property type="evidence" value="ECO:0007669"/>
    <property type="project" value="UniProtKB-KW"/>
</dbReference>
<dbReference type="Pfam" id="PF04261">
    <property type="entry name" value="Dyp_perox_N"/>
    <property type="match status" value="1"/>
</dbReference>
<dbReference type="InterPro" id="IPR048328">
    <property type="entry name" value="Dyp_perox_C"/>
</dbReference>
<dbReference type="KEGG" id="nah:F5544_33450"/>
<keyword evidence="8" id="KW-0456">Lyase</keyword>
<feature type="compositionally biased region" description="Pro residues" evidence="14">
    <location>
        <begin position="102"/>
        <end position="112"/>
    </location>
</feature>
<keyword evidence="2 13" id="KW-0575">Peroxidase</keyword>
<evidence type="ECO:0000256" key="5">
    <source>
        <dbReference type="ARBA" id="ARBA00022729"/>
    </source>
</evidence>
<keyword evidence="18" id="KW-1185">Reference proteome</keyword>
<evidence type="ECO:0000256" key="14">
    <source>
        <dbReference type="SAM" id="MobiDB-lite"/>
    </source>
</evidence>
<dbReference type="InterPro" id="IPR011008">
    <property type="entry name" value="Dimeric_a/b-barrel"/>
</dbReference>
<evidence type="ECO:0000259" key="15">
    <source>
        <dbReference type="Pfam" id="PF04261"/>
    </source>
</evidence>
<dbReference type="GO" id="GO:0005829">
    <property type="term" value="C:cytosol"/>
    <property type="evidence" value="ECO:0007669"/>
    <property type="project" value="TreeGrafter"/>
</dbReference>
<evidence type="ECO:0000256" key="7">
    <source>
        <dbReference type="ARBA" id="ARBA00023004"/>
    </source>
</evidence>
<evidence type="ECO:0000313" key="18">
    <source>
        <dbReference type="Proteomes" id="UP000503540"/>
    </source>
</evidence>
<keyword evidence="4 13" id="KW-0479">Metal-binding</keyword>
<dbReference type="AlphaFoldDB" id="A0A6G9YNB3"/>
<reference evidence="17 18" key="1">
    <citation type="journal article" date="2019" name="ACS Chem. Biol.">
        <title>Identification and Mobilization of a Cryptic Antibiotic Biosynthesis Gene Locus from a Human-Pathogenic Nocardia Isolate.</title>
        <authorList>
            <person name="Herisse M."/>
            <person name="Ishida K."/>
            <person name="Porter J.L."/>
            <person name="Howden B."/>
            <person name="Hertweck C."/>
            <person name="Stinear T.P."/>
            <person name="Pidot S.J."/>
        </authorList>
    </citation>
    <scope>NUCLEOTIDE SEQUENCE [LARGE SCALE GENOMIC DNA]</scope>
    <source>
        <strain evidence="17 18">AUSMDU00012717</strain>
    </source>
</reference>
<dbReference type="Proteomes" id="UP000503540">
    <property type="component" value="Chromosome"/>
</dbReference>
<keyword evidence="3 13" id="KW-0349">Heme</keyword>
<feature type="domain" description="Dyp-type peroxidase N-terminal" evidence="15">
    <location>
        <begin position="54"/>
        <end position="210"/>
    </location>
</feature>
<sequence>MNVSRRRFLSGTAAGAAGTALTAGVLAEGARVDAATATGTPTAAPSFPFHGVHQAGILTPAPADRQNAACFASFDVTAANRGELVELMKTLTDRARTLTAGGPPPDLGPGQPPADSAVLGPDIPADGLTITAGVGASLFDQRFGLASRKPARLTPMRIFPDDSPDQAWMHGDLHLQLCAHNPDTIHHAIRDITRRTRGALQLRWKIQGYNSPPRPSGTGRNLLGFKDGTANPTNTDAASLVWTDSSDEPEWTKGGTYQVVRLIRMLVEFWDRVSIAEQENMFGRRRESGAPLDGNKEFDTPDYAADPDGAVIPATAHIRLANPRTPETARQQLLRRSYNYDLGLDPNGNMATGHIFTCFQQDVQRQFEAIQTRLAGEPLTDYVQPFGGGYFFVLPGVVDNKDWYARALLS</sequence>
<dbReference type="PROSITE" id="PS51318">
    <property type="entry name" value="TAT"/>
    <property type="match status" value="1"/>
</dbReference>
<dbReference type="EMBL" id="CP046172">
    <property type="protein sequence ID" value="QIS14526.1"/>
    <property type="molecule type" value="Genomic_DNA"/>
</dbReference>